<sequence length="168" mass="19086">MNNISKFEKIGAKTALLIGASIGLVFLYYVIYFSLFPMLDFGIATINGNIFWNLLISLGLIPFTFILLLWKGGRKITHYISNGFSEIKSSFFFTLFINIRLFSLIGFIFIFGTLIKTWKDENVLGVFTSLLISLSLTTIFFLISTLFTVFTIGLLIVNITHKRILKIT</sequence>
<dbReference type="KEGG" id="pcea:J3359_04260"/>
<evidence type="ECO:0000313" key="3">
    <source>
        <dbReference type="Proteomes" id="UP000663920"/>
    </source>
</evidence>
<evidence type="ECO:0000256" key="1">
    <source>
        <dbReference type="SAM" id="Phobius"/>
    </source>
</evidence>
<dbReference type="AlphaFoldDB" id="A0A975CU53"/>
<keyword evidence="1" id="KW-0472">Membrane</keyword>
<evidence type="ECO:0000313" key="2">
    <source>
        <dbReference type="EMBL" id="QTE23501.1"/>
    </source>
</evidence>
<gene>
    <name evidence="2" type="ORF">J3359_04260</name>
</gene>
<protein>
    <submittedName>
        <fullName evidence="2">Uncharacterized protein</fullName>
    </submittedName>
</protein>
<keyword evidence="1" id="KW-0812">Transmembrane</keyword>
<proteinExistence type="predicted"/>
<feature type="transmembrane region" description="Helical" evidence="1">
    <location>
        <begin position="127"/>
        <end position="157"/>
    </location>
</feature>
<organism evidence="2 3">
    <name type="scientific">Polaribacter cellanae</name>
    <dbReference type="NCBI Taxonomy" id="2818493"/>
    <lineage>
        <taxon>Bacteria</taxon>
        <taxon>Pseudomonadati</taxon>
        <taxon>Bacteroidota</taxon>
        <taxon>Flavobacteriia</taxon>
        <taxon>Flavobacteriales</taxon>
        <taxon>Flavobacteriaceae</taxon>
    </lineage>
</organism>
<dbReference type="EMBL" id="CP071869">
    <property type="protein sequence ID" value="QTE23501.1"/>
    <property type="molecule type" value="Genomic_DNA"/>
</dbReference>
<accession>A0A975CU53</accession>
<dbReference type="RefSeq" id="WP_208079508.1">
    <property type="nucleotide sequence ID" value="NZ_CP071869.1"/>
</dbReference>
<feature type="transmembrane region" description="Helical" evidence="1">
    <location>
        <begin position="91"/>
        <end position="115"/>
    </location>
</feature>
<dbReference type="Proteomes" id="UP000663920">
    <property type="component" value="Chromosome"/>
</dbReference>
<reference evidence="2 3" key="1">
    <citation type="submission" date="2021-03" db="EMBL/GenBank/DDBJ databases">
        <title>Complete genome of Polaribacter_sp.SM13.</title>
        <authorList>
            <person name="Jeong S.W."/>
            <person name="Bae J.W."/>
        </authorList>
    </citation>
    <scope>NUCLEOTIDE SEQUENCE [LARGE SCALE GENOMIC DNA]</scope>
    <source>
        <strain evidence="2 3">SM13</strain>
    </source>
</reference>
<name>A0A975CU53_9FLAO</name>
<feature type="transmembrane region" description="Helical" evidence="1">
    <location>
        <begin position="51"/>
        <end position="70"/>
    </location>
</feature>
<feature type="transmembrane region" description="Helical" evidence="1">
    <location>
        <begin position="12"/>
        <end position="31"/>
    </location>
</feature>
<keyword evidence="3" id="KW-1185">Reference proteome</keyword>
<keyword evidence="1" id="KW-1133">Transmembrane helix</keyword>